<evidence type="ECO:0000313" key="1">
    <source>
        <dbReference type="EMBL" id="KAI3830068.1"/>
    </source>
</evidence>
<dbReference type="Proteomes" id="UP001056120">
    <property type="component" value="Linkage Group LG01"/>
</dbReference>
<reference evidence="2" key="1">
    <citation type="journal article" date="2022" name="Mol. Ecol. Resour.">
        <title>The genomes of chicory, endive, great burdock and yacon provide insights into Asteraceae palaeo-polyploidization history and plant inulin production.</title>
        <authorList>
            <person name="Fan W."/>
            <person name="Wang S."/>
            <person name="Wang H."/>
            <person name="Wang A."/>
            <person name="Jiang F."/>
            <person name="Liu H."/>
            <person name="Zhao H."/>
            <person name="Xu D."/>
            <person name="Zhang Y."/>
        </authorList>
    </citation>
    <scope>NUCLEOTIDE SEQUENCE [LARGE SCALE GENOMIC DNA]</scope>
    <source>
        <strain evidence="2">cv. Yunnan</strain>
    </source>
</reference>
<reference evidence="1 2" key="2">
    <citation type="journal article" date="2022" name="Mol. Ecol. Resour.">
        <title>The genomes of chicory, endive, great burdock and yacon provide insights into Asteraceae paleo-polyploidization history and plant inulin production.</title>
        <authorList>
            <person name="Fan W."/>
            <person name="Wang S."/>
            <person name="Wang H."/>
            <person name="Wang A."/>
            <person name="Jiang F."/>
            <person name="Liu H."/>
            <person name="Zhao H."/>
            <person name="Xu D."/>
            <person name="Zhang Y."/>
        </authorList>
    </citation>
    <scope>NUCLEOTIDE SEQUENCE [LARGE SCALE GENOMIC DNA]</scope>
    <source>
        <strain evidence="2">cv. Yunnan</strain>
        <tissue evidence="1">Leaves</tissue>
    </source>
</reference>
<proteinExistence type="predicted"/>
<name>A0ACB9KCW8_9ASTR</name>
<gene>
    <name evidence="1" type="ORF">L1987_04201</name>
</gene>
<protein>
    <submittedName>
        <fullName evidence="1">Uncharacterized protein</fullName>
    </submittedName>
</protein>
<keyword evidence="2" id="KW-1185">Reference proteome</keyword>
<sequence length="231" mass="25741">MLLLPFHTNIFSQVNNLILFFVQRWQPISYLLVSLGSTLNRRTILHSVLTRTPSTSSAMAVEDKSKGKEESSGNNEGKTYLHPAYTVTNIDKKIKTLGGKTDGVPYSSWVKLFHIQATAYKVLDHIDGFDPPDESDPGYGQWVEIDALVLQWILNTISDELLARVLDANTTAYTVWNKLQSIFLNNKTSRAASLDSKFTGLQLVSCTSLEAYCQELRDLANQLGDVGQPVT</sequence>
<accession>A0ACB9KCW8</accession>
<dbReference type="EMBL" id="CM042018">
    <property type="protein sequence ID" value="KAI3830068.1"/>
    <property type="molecule type" value="Genomic_DNA"/>
</dbReference>
<evidence type="ECO:0000313" key="2">
    <source>
        <dbReference type="Proteomes" id="UP001056120"/>
    </source>
</evidence>
<organism evidence="1 2">
    <name type="scientific">Smallanthus sonchifolius</name>
    <dbReference type="NCBI Taxonomy" id="185202"/>
    <lineage>
        <taxon>Eukaryota</taxon>
        <taxon>Viridiplantae</taxon>
        <taxon>Streptophyta</taxon>
        <taxon>Embryophyta</taxon>
        <taxon>Tracheophyta</taxon>
        <taxon>Spermatophyta</taxon>
        <taxon>Magnoliopsida</taxon>
        <taxon>eudicotyledons</taxon>
        <taxon>Gunneridae</taxon>
        <taxon>Pentapetalae</taxon>
        <taxon>asterids</taxon>
        <taxon>campanulids</taxon>
        <taxon>Asterales</taxon>
        <taxon>Asteraceae</taxon>
        <taxon>Asteroideae</taxon>
        <taxon>Heliantheae alliance</taxon>
        <taxon>Millerieae</taxon>
        <taxon>Smallanthus</taxon>
    </lineage>
</organism>
<comment type="caution">
    <text evidence="1">The sequence shown here is derived from an EMBL/GenBank/DDBJ whole genome shotgun (WGS) entry which is preliminary data.</text>
</comment>